<feature type="coiled-coil region" evidence="1">
    <location>
        <begin position="200"/>
        <end position="265"/>
    </location>
</feature>
<dbReference type="SUPFAM" id="SSF140453">
    <property type="entry name" value="EsxAB dimer-like"/>
    <property type="match status" value="1"/>
</dbReference>
<dbReference type="GeneID" id="95515283"/>
<organism evidence="2 3">
    <name type="scientific">Streptomyces misionensis</name>
    <dbReference type="NCBI Taxonomy" id="67331"/>
    <lineage>
        <taxon>Bacteria</taxon>
        <taxon>Bacillati</taxon>
        <taxon>Actinomycetota</taxon>
        <taxon>Actinomycetes</taxon>
        <taxon>Kitasatosporales</taxon>
        <taxon>Streptomycetaceae</taxon>
        <taxon>Streptomyces</taxon>
    </lineage>
</organism>
<dbReference type="STRING" id="67331.SAMN04490357_6235"/>
<evidence type="ECO:0000313" key="2">
    <source>
        <dbReference type="EMBL" id="SED89749.1"/>
    </source>
</evidence>
<sequence>MGDSWVGGDIGGLHTMATTYKNAKDKLDGVVKVLSKAVDKLADDASWKGEAAKTFRGVWSEDEFTAGAFAELVSEVGGILGDLADALSTCETSLQNAEHVAAGKGVSTDSKGAPVPIMTANPPSADDQKAISAMNEYAKVRDGILHTAQHARLDAAQKLSDLYDKVTAKDGSVSTGDKTTIADYLRGLYAYDAEDARAGGAKAREKLDDAKQAAHDAKKELRAERKAYQKAGKALPKDLPAKSAYKDALTKVDDLEDAIARAENGSTKLPYDRALNVKVADAAELLRAGKSLEAVPDFLKEIPVLDVAAAGACGVLEASDDHDKGWSWQKSIAVDGGANVGGLVAGTAITAGVVAALPVEVPTALVAGAGGLVVIGATSLIDHSFHEHWSEDIHDHGVVGGVWTGTKHVASETYDDGKRLVKDVWHGVKSIF</sequence>
<dbReference type="InterPro" id="IPR036689">
    <property type="entry name" value="ESAT-6-like_sf"/>
</dbReference>
<reference evidence="2 3" key="1">
    <citation type="submission" date="2016-10" db="EMBL/GenBank/DDBJ databases">
        <authorList>
            <person name="de Groot N.N."/>
        </authorList>
    </citation>
    <scope>NUCLEOTIDE SEQUENCE [LARGE SCALE GENOMIC DNA]</scope>
    <source>
        <strain evidence="2 3">DSM 40306</strain>
    </source>
</reference>
<dbReference type="Gene3D" id="1.10.287.1060">
    <property type="entry name" value="ESAT-6-like"/>
    <property type="match status" value="1"/>
</dbReference>
<dbReference type="Proteomes" id="UP000182375">
    <property type="component" value="Unassembled WGS sequence"/>
</dbReference>
<dbReference type="AlphaFoldDB" id="A0A1H5EF99"/>
<dbReference type="RefSeq" id="WP_074994190.1">
    <property type="nucleotide sequence ID" value="NZ_FNTD01000004.1"/>
</dbReference>
<keyword evidence="1" id="KW-0175">Coiled coil</keyword>
<name>A0A1H5EF99_9ACTN</name>
<proteinExistence type="predicted"/>
<accession>A0A1H5EF99</accession>
<protein>
    <recommendedName>
        <fullName evidence="4">WXG100 family type VII secretion target</fullName>
    </recommendedName>
</protein>
<gene>
    <name evidence="2" type="ORF">SAMN04490357_6235</name>
</gene>
<evidence type="ECO:0000313" key="3">
    <source>
        <dbReference type="Proteomes" id="UP000182375"/>
    </source>
</evidence>
<evidence type="ECO:0000256" key="1">
    <source>
        <dbReference type="SAM" id="Coils"/>
    </source>
</evidence>
<evidence type="ECO:0008006" key="4">
    <source>
        <dbReference type="Google" id="ProtNLM"/>
    </source>
</evidence>
<dbReference type="EMBL" id="FNTD01000004">
    <property type="protein sequence ID" value="SED89749.1"/>
    <property type="molecule type" value="Genomic_DNA"/>
</dbReference>